<feature type="transmembrane region" description="Helical" evidence="8">
    <location>
        <begin position="144"/>
        <end position="171"/>
    </location>
</feature>
<feature type="transmembrane region" description="Helical" evidence="8">
    <location>
        <begin position="302"/>
        <end position="325"/>
    </location>
</feature>
<keyword evidence="5 8" id="KW-1133">Transmembrane helix</keyword>
<dbReference type="GO" id="GO:0016020">
    <property type="term" value="C:membrane"/>
    <property type="evidence" value="ECO:0007669"/>
    <property type="project" value="UniProtKB-SubCell"/>
</dbReference>
<dbReference type="Proteomes" id="UP000310353">
    <property type="component" value="Unassembled WGS sequence"/>
</dbReference>
<dbReference type="Pfam" id="PF00999">
    <property type="entry name" value="Na_H_Exchanger"/>
    <property type="match status" value="1"/>
</dbReference>
<dbReference type="PANTHER" id="PTHR43562:SF1">
    <property type="entry name" value="NA(+)_H(+) ANTIPORTER YJBQ-RELATED"/>
    <property type="match status" value="1"/>
</dbReference>
<keyword evidence="2" id="KW-0813">Transport</keyword>
<feature type="transmembrane region" description="Helical" evidence="8">
    <location>
        <begin position="98"/>
        <end position="124"/>
    </location>
</feature>
<evidence type="ECO:0000256" key="2">
    <source>
        <dbReference type="ARBA" id="ARBA00022448"/>
    </source>
</evidence>
<feature type="transmembrane region" description="Helical" evidence="8">
    <location>
        <begin position="332"/>
        <end position="352"/>
    </location>
</feature>
<dbReference type="Gene3D" id="1.20.1530.20">
    <property type="match status" value="1"/>
</dbReference>
<dbReference type="InterPro" id="IPR038770">
    <property type="entry name" value="Na+/solute_symporter_sf"/>
</dbReference>
<accession>A0A4U7BGL6</accession>
<dbReference type="PANTHER" id="PTHR43562">
    <property type="entry name" value="NAPA-TYPE SODIUM/HYDROGEN ANTIPORTER"/>
    <property type="match status" value="1"/>
</dbReference>
<dbReference type="RefSeq" id="WP_137622736.1">
    <property type="nucleotide sequence ID" value="NZ_NXMA01000013.1"/>
</dbReference>
<keyword evidence="11" id="KW-1185">Reference proteome</keyword>
<feature type="transmembrane region" description="Helical" evidence="8">
    <location>
        <begin position="228"/>
        <end position="260"/>
    </location>
</feature>
<feature type="transmembrane region" description="Helical" evidence="8">
    <location>
        <begin position="38"/>
        <end position="56"/>
    </location>
</feature>
<evidence type="ECO:0000256" key="8">
    <source>
        <dbReference type="SAM" id="Phobius"/>
    </source>
</evidence>
<dbReference type="InterPro" id="IPR006153">
    <property type="entry name" value="Cation/H_exchanger_TM"/>
</dbReference>
<evidence type="ECO:0000256" key="1">
    <source>
        <dbReference type="ARBA" id="ARBA00004141"/>
    </source>
</evidence>
<keyword evidence="7 8" id="KW-0472">Membrane</keyword>
<comment type="subcellular location">
    <subcellularLocation>
        <location evidence="1">Membrane</location>
        <topology evidence="1">Multi-pass membrane protein</topology>
    </subcellularLocation>
</comment>
<dbReference type="OrthoDB" id="9793589at2"/>
<keyword evidence="3" id="KW-0050">Antiport</keyword>
<feature type="transmembrane region" description="Helical" evidence="8">
    <location>
        <begin position="272"/>
        <end position="290"/>
    </location>
</feature>
<sequence length="395" mass="44746">MHQNVIDTQSLIDLKILIIIALCLLFSPYIAKVLRLPISATEIILGSIVAYFGFIGKSENFSLLANVGFYYLMFIAGMEINLRTFFSLEKEIVKKSFLYIVLLYLLSLFIVWIFKLSLVFVLIIPVMSVGLLSLLYKDFGKECYWLNIAMVVATLAEVISIVLLTIAGAFLQEDTSIIDVMQSILYLSIFLGLCLLAFKFLGVLFWWYPQLKIILMPWEDKNEKDIRFCMAIFILIIVAMIITKLEIVLGSFIAGSFIATFFGHKKDLEHKIATFGHGFLIPIFFIYIGSTFDLKMILEYKVVLNAILLMLVMVGLRILCASIFIRKIGFKSMILFGLSHSMPLTLLIATATLGYSGKVLEQEIYSALILTALFEAILVMSMIKFISNIKYQSSK</sequence>
<organism evidence="10 11">
    <name type="scientific">Campylobacter aviculae</name>
    <dbReference type="NCBI Taxonomy" id="2510190"/>
    <lineage>
        <taxon>Bacteria</taxon>
        <taxon>Pseudomonadati</taxon>
        <taxon>Campylobacterota</taxon>
        <taxon>Epsilonproteobacteria</taxon>
        <taxon>Campylobacterales</taxon>
        <taxon>Campylobacteraceae</taxon>
        <taxon>Campylobacter</taxon>
    </lineage>
</organism>
<evidence type="ECO:0000256" key="5">
    <source>
        <dbReference type="ARBA" id="ARBA00022989"/>
    </source>
</evidence>
<evidence type="ECO:0000256" key="7">
    <source>
        <dbReference type="ARBA" id="ARBA00023136"/>
    </source>
</evidence>
<dbReference type="AlphaFoldDB" id="A0A4U7BGL6"/>
<dbReference type="GO" id="GO:0015297">
    <property type="term" value="F:antiporter activity"/>
    <property type="evidence" value="ECO:0007669"/>
    <property type="project" value="UniProtKB-KW"/>
</dbReference>
<feature type="transmembrane region" description="Helical" evidence="8">
    <location>
        <begin position="12"/>
        <end position="31"/>
    </location>
</feature>
<name>A0A4U7BGL6_9BACT</name>
<protein>
    <submittedName>
        <fullName evidence="10">Sodium:proton antiporter</fullName>
    </submittedName>
</protein>
<evidence type="ECO:0000256" key="6">
    <source>
        <dbReference type="ARBA" id="ARBA00023065"/>
    </source>
</evidence>
<feature type="transmembrane region" description="Helical" evidence="8">
    <location>
        <begin position="183"/>
        <end position="208"/>
    </location>
</feature>
<reference evidence="10 11" key="1">
    <citation type="submission" date="2018-05" db="EMBL/GenBank/DDBJ databases">
        <title>Novel Campyloabacter and Helicobacter Species and Strains.</title>
        <authorList>
            <person name="Mannion A.J."/>
            <person name="Shen Z."/>
            <person name="Fox J.G."/>
        </authorList>
    </citation>
    <scope>NUCLEOTIDE SEQUENCE [LARGE SCALE GENOMIC DNA]</scope>
    <source>
        <strain evidence="11">MIT17-670</strain>
    </source>
</reference>
<evidence type="ECO:0000259" key="9">
    <source>
        <dbReference type="Pfam" id="PF00999"/>
    </source>
</evidence>
<feature type="transmembrane region" description="Helical" evidence="8">
    <location>
        <begin position="68"/>
        <end position="86"/>
    </location>
</feature>
<comment type="caution">
    <text evidence="10">The sequence shown here is derived from an EMBL/GenBank/DDBJ whole genome shotgun (WGS) entry which is preliminary data.</text>
</comment>
<dbReference type="EMBL" id="NXMA01000013">
    <property type="protein sequence ID" value="TKX30883.1"/>
    <property type="molecule type" value="Genomic_DNA"/>
</dbReference>
<evidence type="ECO:0000256" key="3">
    <source>
        <dbReference type="ARBA" id="ARBA00022449"/>
    </source>
</evidence>
<proteinExistence type="predicted"/>
<keyword evidence="4 8" id="KW-0812">Transmembrane</keyword>
<evidence type="ECO:0000313" key="11">
    <source>
        <dbReference type="Proteomes" id="UP000310353"/>
    </source>
</evidence>
<keyword evidence="6" id="KW-0406">Ion transport</keyword>
<gene>
    <name evidence="10" type="ORF">CQA76_07200</name>
</gene>
<feature type="transmembrane region" description="Helical" evidence="8">
    <location>
        <begin position="364"/>
        <end position="386"/>
    </location>
</feature>
<dbReference type="GO" id="GO:1902600">
    <property type="term" value="P:proton transmembrane transport"/>
    <property type="evidence" value="ECO:0007669"/>
    <property type="project" value="InterPro"/>
</dbReference>
<evidence type="ECO:0000256" key="4">
    <source>
        <dbReference type="ARBA" id="ARBA00022692"/>
    </source>
</evidence>
<feature type="domain" description="Cation/H+ exchanger transmembrane" evidence="9">
    <location>
        <begin position="23"/>
        <end position="385"/>
    </location>
</feature>
<evidence type="ECO:0000313" key="10">
    <source>
        <dbReference type="EMBL" id="TKX30883.1"/>
    </source>
</evidence>